<dbReference type="SMART" id="SM00530">
    <property type="entry name" value="HTH_XRE"/>
    <property type="match status" value="1"/>
</dbReference>
<dbReference type="Pfam" id="PF01381">
    <property type="entry name" value="HTH_3"/>
    <property type="match status" value="1"/>
</dbReference>
<dbReference type="Gene3D" id="2.10.109.10">
    <property type="entry name" value="Umud Fragment, subunit A"/>
    <property type="match status" value="1"/>
</dbReference>
<evidence type="ECO:0000256" key="1">
    <source>
        <dbReference type="ARBA" id="ARBA00023125"/>
    </source>
</evidence>
<dbReference type="RefSeq" id="WP_202243954.1">
    <property type="nucleotide sequence ID" value="NZ_JAESIY010000004.1"/>
</dbReference>
<gene>
    <name evidence="3" type="ORF">JL102_08465</name>
</gene>
<dbReference type="EMBL" id="JAESIY010000004">
    <property type="protein sequence ID" value="MBL3656160.1"/>
    <property type="molecule type" value="Genomic_DNA"/>
</dbReference>
<dbReference type="PANTHER" id="PTHR46558:SF11">
    <property type="entry name" value="HTH-TYPE TRANSCRIPTIONAL REGULATOR XRE"/>
    <property type="match status" value="1"/>
</dbReference>
<evidence type="ECO:0000313" key="3">
    <source>
        <dbReference type="EMBL" id="MBL3656160.1"/>
    </source>
</evidence>
<comment type="caution">
    <text evidence="3">The sequence shown here is derived from an EMBL/GenBank/DDBJ whole genome shotgun (WGS) entry which is preliminary data.</text>
</comment>
<evidence type="ECO:0000259" key="2">
    <source>
        <dbReference type="PROSITE" id="PS50943"/>
    </source>
</evidence>
<name>A0A937F8C9_9BACT</name>
<sequence length="254" mass="29447">MSFIGKNIKKIRAVKKMSQSDFAQLFNLARPSVGAYEEGRTEPKIETLIQIAKHFELSIDTLLTKELTINELYKFDIFKKEFSREEKEAITDKDDVAEQTPFISLEKHLDYIVSFQNKDFINKLPAIHFPFTQHKKSRAFQINGNEMVVENQGIHHKDILLCLPTTIEDVEKGLLYVIITKNDILVRRFSRHNTSYVFKADNPAFDSLRVQANEILEIWKADAIFSKNLESPSRLEERVSTLEEQVKKLLTELG</sequence>
<organism evidence="3 4">
    <name type="scientific">Fulvivirga sediminis</name>
    <dbReference type="NCBI Taxonomy" id="2803949"/>
    <lineage>
        <taxon>Bacteria</taxon>
        <taxon>Pseudomonadati</taxon>
        <taxon>Bacteroidota</taxon>
        <taxon>Cytophagia</taxon>
        <taxon>Cytophagales</taxon>
        <taxon>Fulvivirgaceae</taxon>
        <taxon>Fulvivirga</taxon>
    </lineage>
</organism>
<dbReference type="Pfam" id="PF00717">
    <property type="entry name" value="Peptidase_S24"/>
    <property type="match status" value="1"/>
</dbReference>
<dbReference type="InterPro" id="IPR001387">
    <property type="entry name" value="Cro/C1-type_HTH"/>
</dbReference>
<proteinExistence type="predicted"/>
<protein>
    <submittedName>
        <fullName evidence="3">Helix-turn-helix domain-containing protein</fullName>
    </submittedName>
</protein>
<dbReference type="SUPFAM" id="SSF47413">
    <property type="entry name" value="lambda repressor-like DNA-binding domains"/>
    <property type="match status" value="1"/>
</dbReference>
<dbReference type="Proteomes" id="UP000659388">
    <property type="component" value="Unassembled WGS sequence"/>
</dbReference>
<dbReference type="PROSITE" id="PS50943">
    <property type="entry name" value="HTH_CROC1"/>
    <property type="match status" value="1"/>
</dbReference>
<dbReference type="Gene3D" id="1.10.260.40">
    <property type="entry name" value="lambda repressor-like DNA-binding domains"/>
    <property type="match status" value="1"/>
</dbReference>
<dbReference type="InterPro" id="IPR015927">
    <property type="entry name" value="Peptidase_S24_S26A/B/C"/>
</dbReference>
<keyword evidence="4" id="KW-1185">Reference proteome</keyword>
<dbReference type="CDD" id="cd00093">
    <property type="entry name" value="HTH_XRE"/>
    <property type="match status" value="1"/>
</dbReference>
<reference evidence="3" key="1">
    <citation type="submission" date="2021-01" db="EMBL/GenBank/DDBJ databases">
        <title>Fulvivirga kasyanovii gen. nov., sp nov., a novel member of the phylum Bacteroidetes isolated from seawater in a mussel farm.</title>
        <authorList>
            <person name="Zhao L.-H."/>
            <person name="Wang Z.-J."/>
        </authorList>
    </citation>
    <scope>NUCLEOTIDE SEQUENCE</scope>
    <source>
        <strain evidence="3">2943</strain>
    </source>
</reference>
<dbReference type="PANTHER" id="PTHR46558">
    <property type="entry name" value="TRACRIPTIONAL REGULATORY PROTEIN-RELATED-RELATED"/>
    <property type="match status" value="1"/>
</dbReference>
<dbReference type="AlphaFoldDB" id="A0A937F8C9"/>
<dbReference type="SUPFAM" id="SSF51306">
    <property type="entry name" value="LexA/Signal peptidase"/>
    <property type="match status" value="1"/>
</dbReference>
<dbReference type="InterPro" id="IPR010982">
    <property type="entry name" value="Lambda_DNA-bd_dom_sf"/>
</dbReference>
<dbReference type="GO" id="GO:0003677">
    <property type="term" value="F:DNA binding"/>
    <property type="evidence" value="ECO:0007669"/>
    <property type="project" value="UniProtKB-KW"/>
</dbReference>
<keyword evidence="1" id="KW-0238">DNA-binding</keyword>
<evidence type="ECO:0000313" key="4">
    <source>
        <dbReference type="Proteomes" id="UP000659388"/>
    </source>
</evidence>
<feature type="domain" description="HTH cro/C1-type" evidence="2">
    <location>
        <begin position="8"/>
        <end position="62"/>
    </location>
</feature>
<dbReference type="InterPro" id="IPR036286">
    <property type="entry name" value="LexA/Signal_pep-like_sf"/>
</dbReference>
<accession>A0A937F8C9</accession>